<feature type="compositionally biased region" description="Polar residues" evidence="4">
    <location>
        <begin position="1324"/>
        <end position="1336"/>
    </location>
</feature>
<feature type="compositionally biased region" description="Polar residues" evidence="4">
    <location>
        <begin position="416"/>
        <end position="430"/>
    </location>
</feature>
<feature type="compositionally biased region" description="Polar residues" evidence="4">
    <location>
        <begin position="836"/>
        <end position="848"/>
    </location>
</feature>
<evidence type="ECO:0000256" key="4">
    <source>
        <dbReference type="SAM" id="MobiDB-lite"/>
    </source>
</evidence>
<evidence type="ECO:0000313" key="6">
    <source>
        <dbReference type="EMBL" id="KAG0689898.1"/>
    </source>
</evidence>
<feature type="compositionally biased region" description="Basic and acidic residues" evidence="4">
    <location>
        <begin position="866"/>
        <end position="876"/>
    </location>
</feature>
<dbReference type="SMART" id="SM00320">
    <property type="entry name" value="WD40"/>
    <property type="match status" value="4"/>
</dbReference>
<dbReference type="GO" id="GO:0000109">
    <property type="term" value="C:nucleotide-excision repair complex"/>
    <property type="evidence" value="ECO:0007669"/>
    <property type="project" value="TreeGrafter"/>
</dbReference>
<dbReference type="PANTHER" id="PTHR46202">
    <property type="entry name" value="DNA EXCISION REPAIR PROTEIN ERCC-8"/>
    <property type="match status" value="1"/>
</dbReference>
<feature type="repeat" description="WD" evidence="3">
    <location>
        <begin position="52"/>
        <end position="94"/>
    </location>
</feature>
<feature type="compositionally biased region" description="Polar residues" evidence="4">
    <location>
        <begin position="1163"/>
        <end position="1180"/>
    </location>
</feature>
<feature type="compositionally biased region" description="Basic and acidic residues" evidence="4">
    <location>
        <begin position="1314"/>
        <end position="1323"/>
    </location>
</feature>
<dbReference type="GO" id="GO:0000209">
    <property type="term" value="P:protein polyubiquitination"/>
    <property type="evidence" value="ECO:0007669"/>
    <property type="project" value="TreeGrafter"/>
</dbReference>
<dbReference type="InterPro" id="IPR015943">
    <property type="entry name" value="WD40/YVTN_repeat-like_dom_sf"/>
</dbReference>
<dbReference type="PROSITE" id="PS50294">
    <property type="entry name" value="WD_REPEATS_REGION"/>
    <property type="match status" value="2"/>
</dbReference>
<proteinExistence type="predicted"/>
<dbReference type="Pfam" id="PF10407">
    <property type="entry name" value="Cytokin_check_N"/>
    <property type="match status" value="1"/>
</dbReference>
<dbReference type="GO" id="GO:0043161">
    <property type="term" value="P:proteasome-mediated ubiquitin-dependent protein catabolic process"/>
    <property type="evidence" value="ECO:0007669"/>
    <property type="project" value="TreeGrafter"/>
</dbReference>
<feature type="compositionally biased region" description="Low complexity" evidence="4">
    <location>
        <begin position="1350"/>
        <end position="1367"/>
    </location>
</feature>
<keyword evidence="2" id="KW-0677">Repeat</keyword>
<dbReference type="GO" id="GO:0006283">
    <property type="term" value="P:transcription-coupled nucleotide-excision repair"/>
    <property type="evidence" value="ECO:0007669"/>
    <property type="project" value="InterPro"/>
</dbReference>
<feature type="compositionally biased region" description="Low complexity" evidence="4">
    <location>
        <begin position="396"/>
        <end position="413"/>
    </location>
</feature>
<dbReference type="PROSITE" id="PS50082">
    <property type="entry name" value="WD_REPEATS_2"/>
    <property type="match status" value="2"/>
</dbReference>
<evidence type="ECO:0000256" key="1">
    <source>
        <dbReference type="ARBA" id="ARBA00022574"/>
    </source>
</evidence>
<feature type="compositionally biased region" description="Polar residues" evidence="4">
    <location>
        <begin position="794"/>
        <end position="807"/>
    </location>
</feature>
<keyword evidence="1 3" id="KW-0853">WD repeat</keyword>
<evidence type="ECO:0000256" key="2">
    <source>
        <dbReference type="ARBA" id="ARBA00022737"/>
    </source>
</evidence>
<feature type="region of interest" description="Disordered" evidence="4">
    <location>
        <begin position="782"/>
        <end position="876"/>
    </location>
</feature>
<feature type="compositionally biased region" description="Basic residues" evidence="4">
    <location>
        <begin position="1389"/>
        <end position="1399"/>
    </location>
</feature>
<dbReference type="EMBL" id="PUHW01000055">
    <property type="protein sequence ID" value="KAG0689898.1"/>
    <property type="molecule type" value="Genomic_DNA"/>
</dbReference>
<dbReference type="Pfam" id="PF00400">
    <property type="entry name" value="WD40"/>
    <property type="match status" value="3"/>
</dbReference>
<dbReference type="PANTHER" id="PTHR46202:SF1">
    <property type="entry name" value="DNA EXCISION REPAIR PROTEIN ERCC-8"/>
    <property type="match status" value="1"/>
</dbReference>
<feature type="compositionally biased region" description="Low complexity" evidence="4">
    <location>
        <begin position="1216"/>
        <end position="1226"/>
    </location>
</feature>
<feature type="domain" description="Nucleolar protein Dnt1-like N-terminal" evidence="5">
    <location>
        <begin position="490"/>
        <end position="559"/>
    </location>
</feature>
<feature type="region of interest" description="Disordered" evidence="4">
    <location>
        <begin position="396"/>
        <end position="430"/>
    </location>
</feature>
<feature type="repeat" description="WD" evidence="3">
    <location>
        <begin position="279"/>
        <end position="313"/>
    </location>
</feature>
<organism evidence="6 7">
    <name type="scientific">Pichia californica</name>
    <dbReference type="NCBI Taxonomy" id="460514"/>
    <lineage>
        <taxon>Eukaryota</taxon>
        <taxon>Fungi</taxon>
        <taxon>Dikarya</taxon>
        <taxon>Ascomycota</taxon>
        <taxon>Saccharomycotina</taxon>
        <taxon>Pichiomycetes</taxon>
        <taxon>Pichiales</taxon>
        <taxon>Pichiaceae</taxon>
        <taxon>Pichia</taxon>
    </lineage>
</organism>
<feature type="compositionally biased region" description="Low complexity" evidence="4">
    <location>
        <begin position="816"/>
        <end position="826"/>
    </location>
</feature>
<dbReference type="InterPro" id="IPR018844">
    <property type="entry name" value="Dnt1-like_N"/>
</dbReference>
<feature type="compositionally biased region" description="Polar residues" evidence="4">
    <location>
        <begin position="1376"/>
        <end position="1388"/>
    </location>
</feature>
<feature type="region of interest" description="Disordered" evidence="4">
    <location>
        <begin position="919"/>
        <end position="1069"/>
    </location>
</feature>
<dbReference type="InterPro" id="IPR042238">
    <property type="entry name" value="Rad28/ERCC8/Ckn1/ATCSA-1"/>
</dbReference>
<name>A0A9P7BHU0_9ASCO</name>
<protein>
    <recommendedName>
        <fullName evidence="5">Nucleolar protein Dnt1-like N-terminal domain-containing protein</fullName>
    </recommendedName>
</protein>
<feature type="region of interest" description="Disordered" evidence="4">
    <location>
        <begin position="1261"/>
        <end position="1410"/>
    </location>
</feature>
<feature type="region of interest" description="Disordered" evidence="4">
    <location>
        <begin position="588"/>
        <end position="635"/>
    </location>
</feature>
<feature type="compositionally biased region" description="Polar residues" evidence="4">
    <location>
        <begin position="606"/>
        <end position="625"/>
    </location>
</feature>
<dbReference type="SUPFAM" id="SSF50978">
    <property type="entry name" value="WD40 repeat-like"/>
    <property type="match status" value="1"/>
</dbReference>
<dbReference type="InterPro" id="IPR001680">
    <property type="entry name" value="WD40_rpt"/>
</dbReference>
<dbReference type="InterPro" id="IPR019775">
    <property type="entry name" value="WD40_repeat_CS"/>
</dbReference>
<reference evidence="6" key="1">
    <citation type="submission" date="2020-11" db="EMBL/GenBank/DDBJ databases">
        <title>Kefir isolates.</title>
        <authorList>
            <person name="Marcisauskas S."/>
            <person name="Kim Y."/>
            <person name="Blasche S."/>
        </authorList>
    </citation>
    <scope>NUCLEOTIDE SEQUENCE</scope>
    <source>
        <strain evidence="6">Olga-1</strain>
    </source>
</reference>
<evidence type="ECO:0000313" key="7">
    <source>
        <dbReference type="Proteomes" id="UP000697127"/>
    </source>
</evidence>
<feature type="compositionally biased region" description="Low complexity" evidence="4">
    <location>
        <begin position="593"/>
        <end position="605"/>
    </location>
</feature>
<comment type="caution">
    <text evidence="6">The sequence shown here is derived from an EMBL/GenBank/DDBJ whole genome shotgun (WGS) entry which is preliminary data.</text>
</comment>
<keyword evidence="7" id="KW-1185">Reference proteome</keyword>
<accession>A0A9P7BHU0</accession>
<gene>
    <name evidence="6" type="ORF">C6P40_004246</name>
</gene>
<dbReference type="InterPro" id="IPR036322">
    <property type="entry name" value="WD40_repeat_dom_sf"/>
</dbReference>
<evidence type="ECO:0000256" key="3">
    <source>
        <dbReference type="PROSITE-ProRule" id="PRU00221"/>
    </source>
</evidence>
<sequence>MIYEAFYEAYIGSCYSSVTSQNIVAPLQVYNESRYGTLNNLDYRKNIPVFPINAHSASVNSLSLDKLNNRFLLSGSSDSSIKLWDLNSNSYNENNNDEILYKPIHTLPMKSVHSFGVTKVKWWPDNGMWLSSSYDFKLNLYDTNEMSVVHSFKLNSRILDFDFYPYLGNSSIVCCCLDGGVGGLKLVDLRTLSDSQNLGAGGKSNGGVGYMSSCCWSPIDDNICIGGGIDGSCFAWDIRSSKKYLFELDINYTDNIYKQRKRQKLDLNNRRNKNLMMNSKAHHGSINSIMFNQDGSSLYTLGNDEKLRLWNMDITHHKKPTHKAINFGPLIRNKFRQHIEMCLSPISETEIQFLWVPSDNGELLVYRADDGYLVARLHKKVEKLGSNRSYSIVCNNIDNNSNNNNNSNSTNDNLIFRNNSSSPNTESNKLNAISTPISSTVNQYNFPRVQQALNPNSSFMIYPNSFVAPVIYQPNNHINSINTAMNSKIKKFLHITSSNNTLDIIAHEINNRFLKLYPNENSLQILTIQNSEECDLDPDYTVSMVFDNSNICRVIVANEFNDSDNSVINKNGKRYLTGDLNSVMKKVRKSNKKNNLNSKSNENTSMMNSSIWSFNDDSNNTLDQTQNEKQNEKQNLHQMNKPLAMRDEHDTTNFGTNISLAIPDIDDTVIHPSKSEYLKLASPIVAAGSPTRITSGMLNVNSQPDLSKADYSEDINGSMYIEQEGRGSVSTKEDAFKKRKNSKANISISEKSVPSLKLIEDSSFINNADLSSSSLNISTTNITSNLKTPESNKKTPVSLSKIINTKRPNSKVDEINNSNVSSSNNTKSKRQKKKNSSTPPNDIQTTLPVSKKIDNEKDNEEVERSEEERRATEKATREIVERIAKEKAERLAKEKFENERIAKEKIEKDKIVKEIADNEKSIKERLANAEKEAKEQLAKEKADKEKKEKEKAERLAKEKAEKEILAKEKADRVAKENAERLAKEKAEKEKKEKEKAERLAKEKAEKEKLAKEKADRVAKEKAEKEKKEKEKAERIAKEKAEKERLAKEKAEKEKTEKLTKEDNLSKDNAKKVVATINEADEKPSRRTRQNDFDDDIIMIDVGTSTNDKNAIDSRLNVDSKKGDISVIKNHEVLNHPTKAVKVTKLSVSSLKPKVVDSVKINDATPSPVESNESQISPKKNNASRHDEISGDIDLSNILPKKNRVISSLNSARGNLSSDSDSSVSDSSDSDSNLDSDSSEDEKAMPKVVSAPKTINKINVPVEKLKVPPPSKPGVTLVKTNKPINDPSPNLIAKISPSPLETTKRSSLPRLSAFLDKKLPEVRIQKQQTKQLEKNQYSDSESSSDSDSDSDTSSGSDSDSASSDSGSDSDSDSGKSNFINSKIASQFVTKKSKNKAKKNKGFSALMKDSKK</sequence>
<feature type="region of interest" description="Disordered" evidence="4">
    <location>
        <begin position="1210"/>
        <end position="1249"/>
    </location>
</feature>
<dbReference type="GO" id="GO:0031464">
    <property type="term" value="C:Cul4A-RING E3 ubiquitin ligase complex"/>
    <property type="evidence" value="ECO:0007669"/>
    <property type="project" value="TreeGrafter"/>
</dbReference>
<feature type="compositionally biased region" description="Acidic residues" evidence="4">
    <location>
        <begin position="1227"/>
        <end position="1239"/>
    </location>
</feature>
<evidence type="ECO:0000259" key="5">
    <source>
        <dbReference type="Pfam" id="PF10407"/>
    </source>
</evidence>
<dbReference type="Gene3D" id="2.130.10.10">
    <property type="entry name" value="YVTN repeat-like/Quinoprotein amine dehydrogenase"/>
    <property type="match status" value="1"/>
</dbReference>
<feature type="region of interest" description="Disordered" evidence="4">
    <location>
        <begin position="1161"/>
        <end position="1187"/>
    </location>
</feature>
<dbReference type="PROSITE" id="PS00678">
    <property type="entry name" value="WD_REPEATS_1"/>
    <property type="match status" value="2"/>
</dbReference>
<dbReference type="Proteomes" id="UP000697127">
    <property type="component" value="Unassembled WGS sequence"/>
</dbReference>